<accession>A0A0J8VMA9</accession>
<dbReference type="CDD" id="cd00093">
    <property type="entry name" value="HTH_XRE"/>
    <property type="match status" value="1"/>
</dbReference>
<dbReference type="InterPro" id="IPR052345">
    <property type="entry name" value="Rad_response_metalloprotease"/>
</dbReference>
<dbReference type="SUPFAM" id="SSF47413">
    <property type="entry name" value="lambda repressor-like DNA-binding domains"/>
    <property type="match status" value="1"/>
</dbReference>
<dbReference type="Proteomes" id="UP000037315">
    <property type="component" value="Unassembled WGS sequence"/>
</dbReference>
<evidence type="ECO:0000256" key="1">
    <source>
        <dbReference type="ARBA" id="ARBA00007227"/>
    </source>
</evidence>
<evidence type="ECO:0000259" key="2">
    <source>
        <dbReference type="Pfam" id="PF06114"/>
    </source>
</evidence>
<evidence type="ECO:0000313" key="4">
    <source>
        <dbReference type="Proteomes" id="UP000037315"/>
    </source>
</evidence>
<dbReference type="PANTHER" id="PTHR43236">
    <property type="entry name" value="ANTITOXIN HIGA1"/>
    <property type="match status" value="1"/>
</dbReference>
<dbReference type="EMBL" id="LFEJ01000014">
    <property type="protein sequence ID" value="KMV34643.1"/>
    <property type="molecule type" value="Genomic_DNA"/>
</dbReference>
<dbReference type="GO" id="GO:0003677">
    <property type="term" value="F:DNA binding"/>
    <property type="evidence" value="ECO:0007669"/>
    <property type="project" value="InterPro"/>
</dbReference>
<dbReference type="PATRIC" id="fig|1656095.3.peg.1199"/>
<dbReference type="InterPro" id="IPR010359">
    <property type="entry name" value="IrrE_HExxH"/>
</dbReference>
<name>A0A0J8VMA9_9ENTR</name>
<keyword evidence="4" id="KW-1185">Reference proteome</keyword>
<comment type="caution">
    <text evidence="3">The sequence shown here is derived from an EMBL/GenBank/DDBJ whole genome shotgun (WGS) entry which is preliminary data.</text>
</comment>
<dbReference type="PANTHER" id="PTHR43236:SF2">
    <property type="entry name" value="BLL0069 PROTEIN"/>
    <property type="match status" value="1"/>
</dbReference>
<dbReference type="AlphaFoldDB" id="A0A0J8VMA9"/>
<dbReference type="OrthoDB" id="9796786at2"/>
<dbReference type="InterPro" id="IPR010982">
    <property type="entry name" value="Lambda_DNA-bd_dom_sf"/>
</dbReference>
<sequence length="381" mass="43656">MATANINTKMLTWARERSGYSLPEFARKCAVTEERLAEWEAGEQPLTFNQAMVFADKAHVPFGYLFLIAPPVETLPLPDLRTPDSRPMQQPSAELMDLLKLMLQRQEWYREYLKQQLVGPNPFVSRLSVHSSVEDIVQDMRQAMKVGLYPERGNSDDYYRTLVNRIEALGILVMRQANLGHHTRPLRVEEFRGFAITDDYAPVIFVNHADSPGARLFTLVHELCHIWIGQSGISDGDARNTRQQEILCNAVAAEFLVPAEEFTRLWQQDKDSWWENLAPLELHFRVSRWVLARRALTLGFIFYEDYARYIAELKTQWQEREKNGKGGPDYYKTKKAQISLPFSRAVVGQALSGQLLLRDASVLLDGMKPAKIPDFAKELGV</sequence>
<dbReference type="Pfam" id="PF06114">
    <property type="entry name" value="Peptidase_M78"/>
    <property type="match status" value="1"/>
</dbReference>
<protein>
    <submittedName>
        <fullName evidence="3">Peptidase</fullName>
    </submittedName>
</protein>
<comment type="similarity">
    <text evidence="1">Belongs to the short-chain fatty acyl-CoA assimilation regulator (ScfR) family.</text>
</comment>
<organism evidence="3 4">
    <name type="scientific">Franconibacter pulveris</name>
    <dbReference type="NCBI Taxonomy" id="435910"/>
    <lineage>
        <taxon>Bacteria</taxon>
        <taxon>Pseudomonadati</taxon>
        <taxon>Pseudomonadota</taxon>
        <taxon>Gammaproteobacteria</taxon>
        <taxon>Enterobacterales</taxon>
        <taxon>Enterobacteriaceae</taxon>
        <taxon>Franconibacter</taxon>
    </lineage>
</organism>
<reference evidence="3 4" key="1">
    <citation type="submission" date="2015-06" db="EMBL/GenBank/DDBJ databases">
        <title>Genome sequencing of Cronobacter sp. strain DJ34 isolated from petroleum contaminated sludge of Duliajan Oil Fields, Assam, India.</title>
        <authorList>
            <person name="Pal S."/>
            <person name="Banerjee T.D."/>
            <person name="Roy A."/>
            <person name="Sar P."/>
            <person name="Kazy S.K."/>
        </authorList>
    </citation>
    <scope>NUCLEOTIDE SEQUENCE [LARGE SCALE GENOMIC DNA]</scope>
    <source>
        <strain evidence="3 4">DJ34</strain>
    </source>
</reference>
<dbReference type="InterPro" id="IPR001387">
    <property type="entry name" value="Cro/C1-type_HTH"/>
</dbReference>
<proteinExistence type="inferred from homology"/>
<dbReference type="RefSeq" id="WP_048887966.1">
    <property type="nucleotide sequence ID" value="NZ_LFEJ01000014.1"/>
</dbReference>
<dbReference type="Gene3D" id="1.10.260.40">
    <property type="entry name" value="lambda repressor-like DNA-binding domains"/>
    <property type="match status" value="1"/>
</dbReference>
<evidence type="ECO:0000313" key="3">
    <source>
        <dbReference type="EMBL" id="KMV34643.1"/>
    </source>
</evidence>
<feature type="domain" description="IrrE N-terminal-like" evidence="2">
    <location>
        <begin position="179"/>
        <end position="294"/>
    </location>
</feature>
<dbReference type="Gene3D" id="1.10.10.2910">
    <property type="match status" value="1"/>
</dbReference>
<gene>
    <name evidence="3" type="ORF">ACH50_10865</name>
</gene>